<protein>
    <recommendedName>
        <fullName evidence="1">AAA+ ATPase domain-containing protein</fullName>
    </recommendedName>
</protein>
<dbReference type="InterPro" id="IPR049945">
    <property type="entry name" value="AAA_22"/>
</dbReference>
<evidence type="ECO:0000313" key="2">
    <source>
        <dbReference type="EMBL" id="VAW57580.1"/>
    </source>
</evidence>
<dbReference type="Pfam" id="PF13401">
    <property type="entry name" value="AAA_22"/>
    <property type="match status" value="1"/>
</dbReference>
<feature type="domain" description="AAA+ ATPase" evidence="1">
    <location>
        <begin position="42"/>
        <end position="192"/>
    </location>
</feature>
<dbReference type="EMBL" id="UOFF01000422">
    <property type="protein sequence ID" value="VAW57580.1"/>
    <property type="molecule type" value="Genomic_DNA"/>
</dbReference>
<evidence type="ECO:0000259" key="1">
    <source>
        <dbReference type="SMART" id="SM00382"/>
    </source>
</evidence>
<dbReference type="SMART" id="SM00382">
    <property type="entry name" value="AAA"/>
    <property type="match status" value="1"/>
</dbReference>
<reference evidence="2" key="1">
    <citation type="submission" date="2018-06" db="EMBL/GenBank/DDBJ databases">
        <authorList>
            <person name="Zhirakovskaya E."/>
        </authorList>
    </citation>
    <scope>NUCLEOTIDE SEQUENCE</scope>
</reference>
<dbReference type="GO" id="GO:0016887">
    <property type="term" value="F:ATP hydrolysis activity"/>
    <property type="evidence" value="ECO:0007669"/>
    <property type="project" value="InterPro"/>
</dbReference>
<gene>
    <name evidence="2" type="ORF">MNBD_GAMMA07-1699</name>
</gene>
<dbReference type="InterPro" id="IPR003593">
    <property type="entry name" value="AAA+_ATPase"/>
</dbReference>
<proteinExistence type="predicted"/>
<sequence>MYTEHFGLKDYPFRITPDTDYLYMSPAHSRAKAYMDYAIFNREGFVVITGEIGSGKTTLVKKLLMELDENVVVAKIFQTQLDEVELLQAILVEFGLNPFSAKKVELLNMLNQFLVNTHLDGKQVLLLIDDAQNLSKRVLEEITMLSSVETQKEKILHVILLGQPELNHVLEAPDMEQLLQRVSLRYHVRALSRPEIKDYVEHRLRVAGVDELLFEEDVYDIIHEYTGGIPRLINTLCDTSLTCAFADDVYVINNAQLKVAIDELQWLKYTEMHRGISDEPLKIAGQLLDDNRANEDLNSNVTGAYNSIASRALVEISKQLKRIADHLDKN</sequence>
<dbReference type="PANTHER" id="PTHR35894">
    <property type="entry name" value="GENERAL SECRETION PATHWAY PROTEIN A-RELATED"/>
    <property type="match status" value="1"/>
</dbReference>
<dbReference type="InterPro" id="IPR027417">
    <property type="entry name" value="P-loop_NTPase"/>
</dbReference>
<name>A0A3B0WYR6_9ZZZZ</name>
<dbReference type="PRINTS" id="PR00364">
    <property type="entry name" value="DISEASERSIST"/>
</dbReference>
<accession>A0A3B0WYR6</accession>
<dbReference type="PANTHER" id="PTHR35894:SF1">
    <property type="entry name" value="PHOSPHORIBULOKINASE _ URIDINE KINASE FAMILY"/>
    <property type="match status" value="1"/>
</dbReference>
<organism evidence="2">
    <name type="scientific">hydrothermal vent metagenome</name>
    <dbReference type="NCBI Taxonomy" id="652676"/>
    <lineage>
        <taxon>unclassified sequences</taxon>
        <taxon>metagenomes</taxon>
        <taxon>ecological metagenomes</taxon>
    </lineage>
</organism>
<dbReference type="SUPFAM" id="SSF52540">
    <property type="entry name" value="P-loop containing nucleoside triphosphate hydrolases"/>
    <property type="match status" value="1"/>
</dbReference>
<dbReference type="Gene3D" id="3.40.50.300">
    <property type="entry name" value="P-loop containing nucleotide triphosphate hydrolases"/>
    <property type="match status" value="1"/>
</dbReference>
<dbReference type="AlphaFoldDB" id="A0A3B0WYR6"/>
<dbReference type="InterPro" id="IPR052026">
    <property type="entry name" value="ExeA_AAA_ATPase_DNA-bind"/>
</dbReference>